<dbReference type="SMART" id="SM00612">
    <property type="entry name" value="Kelch"/>
    <property type="match status" value="3"/>
</dbReference>
<proteinExistence type="predicted"/>
<feature type="region of interest" description="Disordered" evidence="3">
    <location>
        <begin position="38"/>
        <end position="60"/>
    </location>
</feature>
<dbReference type="InterPro" id="IPR052439">
    <property type="entry name" value="F-box/Kelch-repeat"/>
</dbReference>
<name>A0AAD8MP46_9APIA</name>
<evidence type="ECO:0000256" key="3">
    <source>
        <dbReference type="SAM" id="MobiDB-lite"/>
    </source>
</evidence>
<dbReference type="EMBL" id="JAUIZM010000006">
    <property type="protein sequence ID" value="KAK1379609.1"/>
    <property type="molecule type" value="Genomic_DNA"/>
</dbReference>
<dbReference type="InterPro" id="IPR006652">
    <property type="entry name" value="Kelch_1"/>
</dbReference>
<sequence length="448" mass="50225">MLEDRSCLVSRSYTRTYERENSWVCMNYSLNKIDIQQGKRPLESNEDEENEARKLPKQQSDAYESIDTTLTLLDLSMTSTTPESSDHGSTGDYSDSDPLIHAIGRDNSISSLIRSSRSDYGSIASLNRSFRDLIRSGLLYRLRRQNSVVEHWIYFSCQLLGWEAFDPARLKWMRLPTMTSDECFMFSDKESLCVGTELLVFGKVLLSHDIFRYSLLTNTWSSGMTMNFPRCLFGSASMGELAILAGGCDLSGKTLSVAELYNSERGNWEVLPDMNKPRKLCSAVFMDGKYYVIGGVGGSQSKVLTCGEEYNLQTRTWTEIPNMSPVRTRPATEGGMPVTAEAPPLVAVVNNELYAADYAEMEVRKYDKNRRVWETVGRLPERADSMNGWGLAFKACGDRLIVIGGPRAQGEGFIEINAWAPKDGPPHWNLLGRKQSGSFVYNCAVMGC</sequence>
<dbReference type="InterPro" id="IPR015915">
    <property type="entry name" value="Kelch-typ_b-propeller"/>
</dbReference>
<dbReference type="Proteomes" id="UP001237642">
    <property type="component" value="Unassembled WGS sequence"/>
</dbReference>
<keyword evidence="5" id="KW-1185">Reference proteome</keyword>
<dbReference type="Gene3D" id="2.120.10.80">
    <property type="entry name" value="Kelch-type beta propeller"/>
    <property type="match status" value="1"/>
</dbReference>
<dbReference type="GO" id="GO:0005634">
    <property type="term" value="C:nucleus"/>
    <property type="evidence" value="ECO:0007669"/>
    <property type="project" value="UniProtKB-ARBA"/>
</dbReference>
<comment type="caution">
    <text evidence="4">The sequence shown here is derived from an EMBL/GenBank/DDBJ whole genome shotgun (WGS) entry which is preliminary data.</text>
</comment>
<dbReference type="PANTHER" id="PTHR46122:SF2">
    <property type="entry name" value="F-BOX_KELCH-REPEAT PROTEIN SKIP11"/>
    <property type="match status" value="1"/>
</dbReference>
<evidence type="ECO:0000313" key="4">
    <source>
        <dbReference type="EMBL" id="KAK1379609.1"/>
    </source>
</evidence>
<reference evidence="4" key="2">
    <citation type="submission" date="2023-05" db="EMBL/GenBank/DDBJ databases">
        <authorList>
            <person name="Schelkunov M.I."/>
        </authorList>
    </citation>
    <scope>NUCLEOTIDE SEQUENCE</scope>
    <source>
        <strain evidence="4">Hsosn_3</strain>
        <tissue evidence="4">Leaf</tissue>
    </source>
</reference>
<gene>
    <name evidence="4" type="ORF">POM88_026353</name>
</gene>
<dbReference type="Pfam" id="PF01344">
    <property type="entry name" value="Kelch_1"/>
    <property type="match status" value="2"/>
</dbReference>
<dbReference type="AlphaFoldDB" id="A0AAD8MP46"/>
<reference evidence="4" key="1">
    <citation type="submission" date="2023-02" db="EMBL/GenBank/DDBJ databases">
        <title>Genome of toxic invasive species Heracleum sosnowskyi carries increased number of genes despite the absence of recent whole-genome duplications.</title>
        <authorList>
            <person name="Schelkunov M."/>
            <person name="Shtratnikova V."/>
            <person name="Makarenko M."/>
            <person name="Klepikova A."/>
            <person name="Omelchenko D."/>
            <person name="Novikova G."/>
            <person name="Obukhova E."/>
            <person name="Bogdanov V."/>
            <person name="Penin A."/>
            <person name="Logacheva M."/>
        </authorList>
    </citation>
    <scope>NUCLEOTIDE SEQUENCE</scope>
    <source>
        <strain evidence="4">Hsosn_3</strain>
        <tissue evidence="4">Leaf</tissue>
    </source>
</reference>
<evidence type="ECO:0000256" key="1">
    <source>
        <dbReference type="ARBA" id="ARBA00022441"/>
    </source>
</evidence>
<accession>A0AAD8MP46</accession>
<evidence type="ECO:0000256" key="2">
    <source>
        <dbReference type="ARBA" id="ARBA00022737"/>
    </source>
</evidence>
<dbReference type="SUPFAM" id="SSF117281">
    <property type="entry name" value="Kelch motif"/>
    <property type="match status" value="1"/>
</dbReference>
<dbReference type="PANTHER" id="PTHR46122">
    <property type="entry name" value="GALACTOSE OXIDASE/KELCH REPEAT PROTEIN-RELATED"/>
    <property type="match status" value="1"/>
</dbReference>
<protein>
    <submittedName>
        <fullName evidence="4">F-box/kelch-repeat protein SKIP11</fullName>
    </submittedName>
</protein>
<organism evidence="4 5">
    <name type="scientific">Heracleum sosnowskyi</name>
    <dbReference type="NCBI Taxonomy" id="360622"/>
    <lineage>
        <taxon>Eukaryota</taxon>
        <taxon>Viridiplantae</taxon>
        <taxon>Streptophyta</taxon>
        <taxon>Embryophyta</taxon>
        <taxon>Tracheophyta</taxon>
        <taxon>Spermatophyta</taxon>
        <taxon>Magnoliopsida</taxon>
        <taxon>eudicotyledons</taxon>
        <taxon>Gunneridae</taxon>
        <taxon>Pentapetalae</taxon>
        <taxon>asterids</taxon>
        <taxon>campanulids</taxon>
        <taxon>Apiales</taxon>
        <taxon>Apiaceae</taxon>
        <taxon>Apioideae</taxon>
        <taxon>apioid superclade</taxon>
        <taxon>Tordylieae</taxon>
        <taxon>Tordyliinae</taxon>
        <taxon>Heracleum</taxon>
    </lineage>
</organism>
<evidence type="ECO:0000313" key="5">
    <source>
        <dbReference type="Proteomes" id="UP001237642"/>
    </source>
</evidence>
<dbReference type="FunFam" id="2.120.10.80:FF:000007">
    <property type="entry name" value="F-box/kelch-repeat protein SKIP11"/>
    <property type="match status" value="1"/>
</dbReference>
<keyword evidence="1" id="KW-0880">Kelch repeat</keyword>
<keyword evidence="2" id="KW-0677">Repeat</keyword>